<evidence type="ECO:0000259" key="6">
    <source>
        <dbReference type="PROSITE" id="PS50846"/>
    </source>
</evidence>
<dbReference type="PROSITE" id="PS50846">
    <property type="entry name" value="HMA_2"/>
    <property type="match status" value="2"/>
</dbReference>
<dbReference type="Proteomes" id="UP000087766">
    <property type="component" value="Chromosome 5"/>
</dbReference>
<feature type="compositionally biased region" description="Basic and acidic residues" evidence="5">
    <location>
        <begin position="231"/>
        <end position="262"/>
    </location>
</feature>
<keyword evidence="2" id="KW-0479">Metal-binding</keyword>
<reference evidence="8" key="2">
    <citation type="submission" date="2025-08" db="UniProtKB">
        <authorList>
            <consortium name="RefSeq"/>
        </authorList>
    </citation>
    <scope>IDENTIFICATION</scope>
    <source>
        <tissue evidence="8">Leaf</tissue>
    </source>
</reference>
<feature type="compositionally biased region" description="Pro residues" evidence="5">
    <location>
        <begin position="50"/>
        <end position="60"/>
    </location>
</feature>
<keyword evidence="1" id="KW-0488">Methylation</keyword>
<feature type="domain" description="HMA" evidence="6">
    <location>
        <begin position="156"/>
        <end position="220"/>
    </location>
</feature>
<evidence type="ECO:0000256" key="1">
    <source>
        <dbReference type="ARBA" id="ARBA00022481"/>
    </source>
</evidence>
<organism evidence="7 8">
    <name type="scientific">Vigna radiata var. radiata</name>
    <name type="common">Mung bean</name>
    <name type="synonym">Phaseolus aureus</name>
    <dbReference type="NCBI Taxonomy" id="3916"/>
    <lineage>
        <taxon>Eukaryota</taxon>
        <taxon>Viridiplantae</taxon>
        <taxon>Streptophyta</taxon>
        <taxon>Embryophyta</taxon>
        <taxon>Tracheophyta</taxon>
        <taxon>Spermatophyta</taxon>
        <taxon>Magnoliopsida</taxon>
        <taxon>eudicotyledons</taxon>
        <taxon>Gunneridae</taxon>
        <taxon>Pentapetalae</taxon>
        <taxon>rosids</taxon>
        <taxon>fabids</taxon>
        <taxon>Fabales</taxon>
        <taxon>Fabaceae</taxon>
        <taxon>Papilionoideae</taxon>
        <taxon>50 kb inversion clade</taxon>
        <taxon>NPAAA clade</taxon>
        <taxon>indigoferoid/millettioid clade</taxon>
        <taxon>Phaseoleae</taxon>
        <taxon>Vigna</taxon>
    </lineage>
</organism>
<feature type="region of interest" description="Disordered" evidence="5">
    <location>
        <begin position="127"/>
        <end position="151"/>
    </location>
</feature>
<dbReference type="PANTHER" id="PTHR46195">
    <property type="entry name" value="HEAVY METAL-ASSOCIATED ISOPRENYLATED PLANT PROTEIN 7"/>
    <property type="match status" value="1"/>
</dbReference>
<protein>
    <submittedName>
        <fullName evidence="8">Heavy metal-associated isoprenylated plant protein 7-like isoform X1</fullName>
    </submittedName>
</protein>
<dbReference type="PANTHER" id="PTHR46195:SF2">
    <property type="entry name" value="HEAVY METAL-ASSOCIATED ISOPRENYLATED PLANT PROTEIN 7"/>
    <property type="match status" value="1"/>
</dbReference>
<dbReference type="RefSeq" id="XP_014500165.1">
    <property type="nucleotide sequence ID" value="XM_014644679.2"/>
</dbReference>
<dbReference type="InterPro" id="IPR006121">
    <property type="entry name" value="HMA_dom"/>
</dbReference>
<dbReference type="CDD" id="cd00371">
    <property type="entry name" value="HMA"/>
    <property type="match status" value="2"/>
</dbReference>
<comment type="similarity">
    <text evidence="4">Belongs to the HIPP family.</text>
</comment>
<keyword evidence="3" id="KW-0449">Lipoprotein</keyword>
<dbReference type="GeneID" id="106761162"/>
<dbReference type="Gene3D" id="3.30.70.100">
    <property type="match status" value="2"/>
</dbReference>
<dbReference type="GO" id="GO:0046872">
    <property type="term" value="F:metal ion binding"/>
    <property type="evidence" value="ECO:0007669"/>
    <property type="project" value="UniProtKB-KW"/>
</dbReference>
<reference evidence="7" key="1">
    <citation type="journal article" date="2014" name="Nat. Commun.">
        <title>Genome sequence of mungbean and insights into evolution within Vigna species.</title>
        <authorList>
            <person name="Kang Y.J."/>
            <person name="Kim S.K."/>
            <person name="Kim M.Y."/>
            <person name="Lestari P."/>
            <person name="Kim K.H."/>
            <person name="Ha B.K."/>
            <person name="Jun T.H."/>
            <person name="Hwang W.J."/>
            <person name="Lee T."/>
            <person name="Lee J."/>
            <person name="Shim S."/>
            <person name="Yoon M.Y."/>
            <person name="Jang Y.E."/>
            <person name="Han K.S."/>
            <person name="Taeprayoon P."/>
            <person name="Yoon N."/>
            <person name="Somta P."/>
            <person name="Tanya P."/>
            <person name="Kim K.S."/>
            <person name="Gwag J.G."/>
            <person name="Moon J.K."/>
            <person name="Lee Y.H."/>
            <person name="Park B.S."/>
            <person name="Bombarely A."/>
            <person name="Doyle J.J."/>
            <person name="Jackson S.A."/>
            <person name="Schafleitner R."/>
            <person name="Srinives P."/>
            <person name="Varshney R.K."/>
            <person name="Lee S.H."/>
        </authorList>
    </citation>
    <scope>NUCLEOTIDE SEQUENCE [LARGE SCALE GENOMIC DNA]</scope>
    <source>
        <strain evidence="7">cv. VC1973A</strain>
    </source>
</reference>
<evidence type="ECO:0000256" key="2">
    <source>
        <dbReference type="ARBA" id="ARBA00022723"/>
    </source>
</evidence>
<feature type="region of interest" description="Disordered" evidence="5">
    <location>
        <begin position="231"/>
        <end position="281"/>
    </location>
</feature>
<accession>A0A1S3U2B8</accession>
<feature type="compositionally biased region" description="Basic and acidic residues" evidence="5">
    <location>
        <begin position="132"/>
        <end position="151"/>
    </location>
</feature>
<dbReference type="InterPro" id="IPR044577">
    <property type="entry name" value="HIPP4/7/8/17/18/19"/>
</dbReference>
<feature type="domain" description="HMA" evidence="6">
    <location>
        <begin position="59"/>
        <end position="123"/>
    </location>
</feature>
<evidence type="ECO:0000313" key="7">
    <source>
        <dbReference type="Proteomes" id="UP000087766"/>
    </source>
</evidence>
<proteinExistence type="inferred from homology"/>
<dbReference type="InterPro" id="IPR036163">
    <property type="entry name" value="HMA_dom_sf"/>
</dbReference>
<dbReference type="SUPFAM" id="SSF55008">
    <property type="entry name" value="HMA, heavy metal-associated domain"/>
    <property type="match status" value="2"/>
</dbReference>
<dbReference type="STRING" id="3916.A0A1S3U2B8"/>
<gene>
    <name evidence="8" type="primary">LOC106761162</name>
</gene>
<dbReference type="AlphaFoldDB" id="A0A1S3U2B8"/>
<dbReference type="Pfam" id="PF00403">
    <property type="entry name" value="HMA"/>
    <property type="match status" value="2"/>
</dbReference>
<evidence type="ECO:0000256" key="3">
    <source>
        <dbReference type="ARBA" id="ARBA00023289"/>
    </source>
</evidence>
<name>A0A1S3U2B8_VIGRR</name>
<keyword evidence="3" id="KW-0636">Prenylation</keyword>
<keyword evidence="7" id="KW-1185">Reference proteome</keyword>
<evidence type="ECO:0000313" key="8">
    <source>
        <dbReference type="RefSeq" id="XP_014500165.1"/>
    </source>
</evidence>
<dbReference type="OrthoDB" id="785630at2759"/>
<dbReference type="KEGG" id="vra:106761162"/>
<evidence type="ECO:0000256" key="5">
    <source>
        <dbReference type="SAM" id="MobiDB-lite"/>
    </source>
</evidence>
<feature type="compositionally biased region" description="Basic and acidic residues" evidence="5">
    <location>
        <begin position="1"/>
        <end position="48"/>
    </location>
</feature>
<sequence>MGEVLEEKKPEEPKAEEKKPEEPEKKQEEKKKEETAGEKKPEVVEKEQVTPPPPPPPPPAEIVLKVFMHCEGCARKVRRSLKGFPGVEEVLTDCKSHNVVIKGEKADPLKVLERIQRKSHRKVELLSPIPKPPEEKKVPEEEKPKPKVQEKVQEPPIVTLLKIHMHCEACSLEIKKRIQRMKGVESADPDLKNSVVSVKGVYDPEKLVEYVYKRTGKHAVIVKLEAEKKEEKKEEKVEEVEKKVEEVEKEKTGEGEENKEKKEEEEEEAKGETKAEEADNVVPEVKINEYFHNPPSYGMEVYAYPAHPVYPAYPAYFHAYPPQIFSDENPNACTVM</sequence>
<feature type="region of interest" description="Disordered" evidence="5">
    <location>
        <begin position="1"/>
        <end position="60"/>
    </location>
</feature>
<evidence type="ECO:0000256" key="4">
    <source>
        <dbReference type="ARBA" id="ARBA00024045"/>
    </source>
</evidence>